<feature type="domain" description="Lipocalin/cytosolic fatty-acid binding" evidence="7">
    <location>
        <begin position="26"/>
        <end position="129"/>
    </location>
</feature>
<dbReference type="Gene3D" id="2.40.128.20">
    <property type="match status" value="1"/>
</dbReference>
<comment type="subcellular location">
    <subcellularLocation>
        <location evidence="1">Secreted</location>
    </subcellularLocation>
</comment>
<dbReference type="GO" id="GO:0005615">
    <property type="term" value="C:extracellular space"/>
    <property type="evidence" value="ECO:0007669"/>
    <property type="project" value="TreeGrafter"/>
</dbReference>
<name>A0A2J8UIQ8_PONAB</name>
<dbReference type="Pfam" id="PF00061">
    <property type="entry name" value="Lipocalin"/>
    <property type="match status" value="1"/>
</dbReference>
<feature type="signal peptide" evidence="6">
    <location>
        <begin position="1"/>
        <end position="19"/>
    </location>
</feature>
<dbReference type="InterPro" id="IPR002450">
    <property type="entry name" value="von_Ebner_gland"/>
</dbReference>
<feature type="region of interest" description="Disordered" evidence="5">
    <location>
        <begin position="214"/>
        <end position="253"/>
    </location>
</feature>
<evidence type="ECO:0000259" key="7">
    <source>
        <dbReference type="Pfam" id="PF00061"/>
    </source>
</evidence>
<dbReference type="GO" id="GO:0036094">
    <property type="term" value="F:small molecule binding"/>
    <property type="evidence" value="ECO:0007669"/>
    <property type="project" value="InterPro"/>
</dbReference>
<reference evidence="8" key="1">
    <citation type="submission" date="2017-12" db="EMBL/GenBank/DDBJ databases">
        <title>High-resolution comparative analysis of great ape genomes.</title>
        <authorList>
            <person name="Pollen A."/>
            <person name="Hastie A."/>
            <person name="Hormozdiari F."/>
            <person name="Dougherty M."/>
            <person name="Liu R."/>
            <person name="Chaisson M."/>
            <person name="Hoppe E."/>
            <person name="Hill C."/>
            <person name="Pang A."/>
            <person name="Hillier L."/>
            <person name="Baker C."/>
            <person name="Armstrong J."/>
            <person name="Shendure J."/>
            <person name="Paten B."/>
            <person name="Wilson R."/>
            <person name="Chao H."/>
            <person name="Schneider V."/>
            <person name="Ventura M."/>
            <person name="Kronenberg Z."/>
            <person name="Murali S."/>
            <person name="Gordon D."/>
            <person name="Cantsilieris S."/>
            <person name="Munson K."/>
            <person name="Nelson B."/>
            <person name="Raja A."/>
            <person name="Underwood J."/>
            <person name="Diekhans M."/>
            <person name="Fiddes I."/>
            <person name="Haussler D."/>
            <person name="Eichler E."/>
        </authorList>
    </citation>
    <scope>NUCLEOTIDE SEQUENCE [LARGE SCALE GENOMIC DNA]</scope>
    <source>
        <strain evidence="8">Susie</strain>
    </source>
</reference>
<accession>A0A2J8UIQ8</accession>
<evidence type="ECO:0000256" key="5">
    <source>
        <dbReference type="SAM" id="MobiDB-lite"/>
    </source>
</evidence>
<proteinExistence type="inferred from homology"/>
<evidence type="ECO:0000256" key="2">
    <source>
        <dbReference type="ARBA" id="ARBA00006889"/>
    </source>
</evidence>
<dbReference type="PANTHER" id="PTHR11430">
    <property type="entry name" value="LIPOCALIN"/>
    <property type="match status" value="1"/>
</dbReference>
<evidence type="ECO:0000256" key="4">
    <source>
        <dbReference type="ARBA" id="ARBA00022729"/>
    </source>
</evidence>
<organism evidence="8">
    <name type="scientific">Pongo abelii</name>
    <name type="common">Sumatran orangutan</name>
    <name type="synonym">Pongo pygmaeus abelii</name>
    <dbReference type="NCBI Taxonomy" id="9601"/>
    <lineage>
        <taxon>Eukaryota</taxon>
        <taxon>Metazoa</taxon>
        <taxon>Chordata</taxon>
        <taxon>Craniata</taxon>
        <taxon>Vertebrata</taxon>
        <taxon>Euteleostomi</taxon>
        <taxon>Mammalia</taxon>
        <taxon>Eutheria</taxon>
        <taxon>Euarchontoglires</taxon>
        <taxon>Primates</taxon>
        <taxon>Haplorrhini</taxon>
        <taxon>Catarrhini</taxon>
        <taxon>Hominidae</taxon>
        <taxon>Pongo</taxon>
    </lineage>
</organism>
<gene>
    <name evidence="8" type="ORF">CR201_G0027375</name>
</gene>
<comment type="similarity">
    <text evidence="2">Belongs to the calycin superfamily. Lipocalin family.</text>
</comment>
<keyword evidence="3" id="KW-0964">Secreted</keyword>
<dbReference type="InterPro" id="IPR012674">
    <property type="entry name" value="Calycin"/>
</dbReference>
<dbReference type="InterPro" id="IPR002345">
    <property type="entry name" value="Lipocalin"/>
</dbReference>
<dbReference type="AlphaFoldDB" id="A0A2J8UIQ8"/>
<keyword evidence="4 6" id="KW-0732">Signal</keyword>
<dbReference type="SUPFAM" id="SSF50814">
    <property type="entry name" value="Lipocalins"/>
    <property type="match status" value="1"/>
</dbReference>
<feature type="compositionally biased region" description="Low complexity" evidence="5">
    <location>
        <begin position="241"/>
        <end position="253"/>
    </location>
</feature>
<dbReference type="PRINTS" id="PR01175">
    <property type="entry name" value="VNEBNERGLAND"/>
</dbReference>
<evidence type="ECO:0000256" key="3">
    <source>
        <dbReference type="ARBA" id="ARBA00022525"/>
    </source>
</evidence>
<evidence type="ECO:0000256" key="1">
    <source>
        <dbReference type="ARBA" id="ARBA00004613"/>
    </source>
</evidence>
<protein>
    <submittedName>
        <fullName evidence="8">OBP2A isoform 1</fullName>
    </submittedName>
</protein>
<dbReference type="CDD" id="cd19414">
    <property type="entry name" value="lipocalin_1_3_4_13-like"/>
    <property type="match status" value="1"/>
</dbReference>
<evidence type="ECO:0000256" key="6">
    <source>
        <dbReference type="SAM" id="SignalP"/>
    </source>
</evidence>
<dbReference type="EMBL" id="NDHI03003456">
    <property type="protein sequence ID" value="PNJ45142.1"/>
    <property type="molecule type" value="Genomic_DNA"/>
</dbReference>
<evidence type="ECO:0000313" key="8">
    <source>
        <dbReference type="EMBL" id="PNJ45142.1"/>
    </source>
</evidence>
<sequence>MKTLFLGVTLGLAAALSFALEEEDITGTWYVKAMVVDKDFPEDRRPRKVSPVKVTALGGGDLEATFTFMREDRCIQKKILMRKTEEPGKFSAYGGRKLIYLQELPRRDHYVFYCKDQRRGGLLHMGKLVAPPPSSHPLLGLSPCPGAGPWLSPFGICSLQGRAAVPTWAHLATSPAGRNPDTNLEALEKFKKLVQRKGLSEEDISRPCRREAVLQNARQPPGLHLQSPPYCQTRSPDHLDLPSSHDPSLLPST</sequence>
<dbReference type="InterPro" id="IPR000566">
    <property type="entry name" value="Lipocln_cytosolic_FA-bd_dom"/>
</dbReference>
<dbReference type="PANTHER" id="PTHR11430:SF129">
    <property type="entry name" value="ODORANT-BINDING PROTEIN 2A-RELATED"/>
    <property type="match status" value="1"/>
</dbReference>
<feature type="chain" id="PRO_5014393036" evidence="6">
    <location>
        <begin position="20"/>
        <end position="253"/>
    </location>
</feature>
<comment type="caution">
    <text evidence="8">The sequence shown here is derived from an EMBL/GenBank/DDBJ whole genome shotgun (WGS) entry which is preliminary data.</text>
</comment>